<dbReference type="EMBL" id="KK088439">
    <property type="protein sequence ID" value="EYE92162.1"/>
    <property type="molecule type" value="Genomic_DNA"/>
</dbReference>
<evidence type="ECO:0000313" key="2">
    <source>
        <dbReference type="Proteomes" id="UP000019804"/>
    </source>
</evidence>
<evidence type="ECO:0000313" key="1">
    <source>
        <dbReference type="EMBL" id="EYE92162.1"/>
    </source>
</evidence>
<protein>
    <submittedName>
        <fullName evidence="1">Uncharacterized protein</fullName>
    </submittedName>
</protein>
<name>A0A017S5E1_ASPRC</name>
<dbReference type="Proteomes" id="UP000019804">
    <property type="component" value="Unassembled WGS sequence"/>
</dbReference>
<dbReference type="GeneID" id="63693081"/>
<dbReference type="AlphaFoldDB" id="A0A017S5E1"/>
<dbReference type="RefSeq" id="XP_040635850.1">
    <property type="nucleotide sequence ID" value="XM_040777957.1"/>
</dbReference>
<sequence>MASFWPIGSISLISSAIGRRCRCSVSADPSQILTLALEGFVCQNHVSGPSVVGLSWRVLSMNMSTSLSFKSRKRRSTFASYNFLTFSGQRKTKLLLRMVHLGYLPRLTSL</sequence>
<dbReference type="HOGENOM" id="CLU_2170551_0_0_1"/>
<keyword evidence="2" id="KW-1185">Reference proteome</keyword>
<gene>
    <name evidence="1" type="ORF">EURHEDRAFT_205638</name>
</gene>
<organism evidence="1 2">
    <name type="scientific">Aspergillus ruber (strain CBS 135680)</name>
    <dbReference type="NCBI Taxonomy" id="1388766"/>
    <lineage>
        <taxon>Eukaryota</taxon>
        <taxon>Fungi</taxon>
        <taxon>Dikarya</taxon>
        <taxon>Ascomycota</taxon>
        <taxon>Pezizomycotina</taxon>
        <taxon>Eurotiomycetes</taxon>
        <taxon>Eurotiomycetidae</taxon>
        <taxon>Eurotiales</taxon>
        <taxon>Aspergillaceae</taxon>
        <taxon>Aspergillus</taxon>
        <taxon>Aspergillus subgen. Aspergillus</taxon>
    </lineage>
</organism>
<proteinExistence type="predicted"/>
<accession>A0A017S5E1</accession>
<reference evidence="2" key="1">
    <citation type="journal article" date="2014" name="Nat. Commun.">
        <title>Genomic adaptations of the halophilic Dead Sea filamentous fungus Eurotium rubrum.</title>
        <authorList>
            <person name="Kis-Papo T."/>
            <person name="Weig A.R."/>
            <person name="Riley R."/>
            <person name="Persoh D."/>
            <person name="Salamov A."/>
            <person name="Sun H."/>
            <person name="Lipzen A."/>
            <person name="Wasser S.P."/>
            <person name="Rambold G."/>
            <person name="Grigoriev I.V."/>
            <person name="Nevo E."/>
        </authorList>
    </citation>
    <scope>NUCLEOTIDE SEQUENCE [LARGE SCALE GENOMIC DNA]</scope>
    <source>
        <strain evidence="2">CBS 135680</strain>
    </source>
</reference>